<organism evidence="1 2">
    <name type="scientific">Fonsecaea erecta</name>
    <dbReference type="NCBI Taxonomy" id="1367422"/>
    <lineage>
        <taxon>Eukaryota</taxon>
        <taxon>Fungi</taxon>
        <taxon>Dikarya</taxon>
        <taxon>Ascomycota</taxon>
        <taxon>Pezizomycotina</taxon>
        <taxon>Eurotiomycetes</taxon>
        <taxon>Chaetothyriomycetidae</taxon>
        <taxon>Chaetothyriales</taxon>
        <taxon>Herpotrichiellaceae</taxon>
        <taxon>Fonsecaea</taxon>
    </lineage>
</organism>
<comment type="caution">
    <text evidence="1">The sequence shown here is derived from an EMBL/GenBank/DDBJ whole genome shotgun (WGS) entry which is preliminary data.</text>
</comment>
<reference evidence="1 2" key="1">
    <citation type="submission" date="2016-04" db="EMBL/GenBank/DDBJ databases">
        <title>Draft genome of Fonsecaea erecta CBS 125763.</title>
        <authorList>
            <person name="Weiss V.A."/>
            <person name="Vicente V.A."/>
            <person name="Raittz R.T."/>
            <person name="Moreno L.F."/>
            <person name="De Souza E.M."/>
            <person name="Pedrosa F.O."/>
            <person name="Steffens M.B."/>
            <person name="Faoro H."/>
            <person name="Tadra-Sfeir M.Z."/>
            <person name="Najafzadeh M.J."/>
            <person name="Felipe M.S."/>
            <person name="Teixeira M."/>
            <person name="Sun J."/>
            <person name="Xi L."/>
            <person name="Gomes R."/>
            <person name="De Azevedo C.M."/>
            <person name="Salgado C.G."/>
            <person name="Da Silva M.B."/>
            <person name="Nascimento M.F."/>
            <person name="Queiroz-Telles F."/>
            <person name="Attili D.S."/>
            <person name="Gorbushina A."/>
        </authorList>
    </citation>
    <scope>NUCLEOTIDE SEQUENCE [LARGE SCALE GENOMIC DNA]</scope>
    <source>
        <strain evidence="1 2">CBS 125763</strain>
    </source>
</reference>
<protein>
    <submittedName>
        <fullName evidence="1">Uncharacterized protein</fullName>
    </submittedName>
</protein>
<dbReference type="RefSeq" id="XP_018691358.1">
    <property type="nucleotide sequence ID" value="XM_018838590.1"/>
</dbReference>
<evidence type="ECO:0000313" key="1">
    <source>
        <dbReference type="EMBL" id="OAP57991.1"/>
    </source>
</evidence>
<dbReference type="GeneID" id="30011249"/>
<sequence>MASSGDLQPDEVEDECGLDSDLYNYDIAFTHKTKEELRQLFGKVKKMTSLVSDEARARVGSRPRILHIYFSYTWLTGLPTAGTIALREIDR</sequence>
<gene>
    <name evidence="1" type="ORF">AYL99_07081</name>
</gene>
<accession>A0A178ZES2</accession>
<proteinExistence type="predicted"/>
<evidence type="ECO:0000313" key="2">
    <source>
        <dbReference type="Proteomes" id="UP000078343"/>
    </source>
</evidence>
<dbReference type="AlphaFoldDB" id="A0A178ZES2"/>
<keyword evidence="2" id="KW-1185">Reference proteome</keyword>
<dbReference type="EMBL" id="LVYI01000006">
    <property type="protein sequence ID" value="OAP57991.1"/>
    <property type="molecule type" value="Genomic_DNA"/>
</dbReference>
<dbReference type="Proteomes" id="UP000078343">
    <property type="component" value="Unassembled WGS sequence"/>
</dbReference>
<name>A0A178ZES2_9EURO</name>